<evidence type="ECO:0008006" key="3">
    <source>
        <dbReference type="Google" id="ProtNLM"/>
    </source>
</evidence>
<organism evidence="1 2">
    <name type="scientific">Mikania micrantha</name>
    <name type="common">bitter vine</name>
    <dbReference type="NCBI Taxonomy" id="192012"/>
    <lineage>
        <taxon>Eukaryota</taxon>
        <taxon>Viridiplantae</taxon>
        <taxon>Streptophyta</taxon>
        <taxon>Embryophyta</taxon>
        <taxon>Tracheophyta</taxon>
        <taxon>Spermatophyta</taxon>
        <taxon>Magnoliopsida</taxon>
        <taxon>eudicotyledons</taxon>
        <taxon>Gunneridae</taxon>
        <taxon>Pentapetalae</taxon>
        <taxon>asterids</taxon>
        <taxon>campanulids</taxon>
        <taxon>Asterales</taxon>
        <taxon>Asteraceae</taxon>
        <taxon>Asteroideae</taxon>
        <taxon>Heliantheae alliance</taxon>
        <taxon>Eupatorieae</taxon>
        <taxon>Mikania</taxon>
    </lineage>
</organism>
<dbReference type="EMBL" id="SZYD01000012">
    <property type="protein sequence ID" value="KAD4586126.1"/>
    <property type="molecule type" value="Genomic_DNA"/>
</dbReference>
<name>A0A5N6NE29_9ASTR</name>
<comment type="caution">
    <text evidence="1">The sequence shown here is derived from an EMBL/GenBank/DDBJ whole genome shotgun (WGS) entry which is preliminary data.</text>
</comment>
<evidence type="ECO:0000313" key="2">
    <source>
        <dbReference type="Proteomes" id="UP000326396"/>
    </source>
</evidence>
<evidence type="ECO:0000313" key="1">
    <source>
        <dbReference type="EMBL" id="KAD4586126.1"/>
    </source>
</evidence>
<dbReference type="Pfam" id="PF08284">
    <property type="entry name" value="RVP_2"/>
    <property type="match status" value="1"/>
</dbReference>
<reference evidence="1 2" key="1">
    <citation type="submission" date="2019-05" db="EMBL/GenBank/DDBJ databases">
        <title>Mikania micrantha, genome provides insights into the molecular mechanism of rapid growth.</title>
        <authorList>
            <person name="Liu B."/>
        </authorList>
    </citation>
    <scope>NUCLEOTIDE SEQUENCE [LARGE SCALE GENOMIC DNA]</scope>
    <source>
        <strain evidence="1">NLD-2019</strain>
        <tissue evidence="1">Leaf</tissue>
    </source>
</reference>
<keyword evidence="2" id="KW-1185">Reference proteome</keyword>
<accession>A0A5N6NE29</accession>
<protein>
    <recommendedName>
        <fullName evidence="3">Reverse transcriptase domain-containing protein</fullName>
    </recommendedName>
</protein>
<dbReference type="OrthoDB" id="1751327at2759"/>
<gene>
    <name evidence="1" type="ORF">E3N88_23727</name>
</gene>
<sequence length="494" mass="55732">MLKSLKDYIVEVMPRPEEFLASSTPPTPGPSFRRRQACMRTGWLPSGQLAPQDPPPPYFEEGESYAQAEMRGKIQRVTTELQDTREQLMGTHRRLYRAYGMIQHNRFSLEQANAAQQGLTEQFRALDSDSVSSTKMLAEHMHGSADDLDVMEASAATGRHIFENHVPGSANTIERYHEESLTQLTGLNQFLMGMAIIVAFVLNFSLFYHSLNDHTTTGGTENNNNLPLETANVNTTARGPNFTEADMIRIFREEMTTVIPNFVTQFQQRMSSASGSKAPTVKSYGAITQEKKAYQGRAPKCTKCPFHYLGSCLVCGKCKQTAHFTSYCKAPTKPLNQVPYQDPLQQRQQNPRACSKFGKIEHFMKNCPTKAKPTDNKLPIEQARERAFQIEVGEAKKNPDIVTDLLPIQLGSFDVVIGMDWLSKQKAEVVCHNKTICIPFNIVEMLVVQGEQANRALGLISYMKDQKCLRKGYEILYPIISWEIMKKNALKIFQ</sequence>
<proteinExistence type="predicted"/>
<dbReference type="Proteomes" id="UP000326396">
    <property type="component" value="Linkage Group LG2"/>
</dbReference>
<dbReference type="Gene3D" id="4.10.60.10">
    <property type="entry name" value="Zinc finger, CCHC-type"/>
    <property type="match status" value="1"/>
</dbReference>
<dbReference type="AlphaFoldDB" id="A0A5N6NE29"/>